<name>A0A2B7ZDB7_9EURO</name>
<dbReference type="InterPro" id="IPR011089">
    <property type="entry name" value="GmrSD_C"/>
</dbReference>
<protein>
    <submittedName>
        <fullName evidence="3">6-phosphogluconolactonase</fullName>
    </submittedName>
</protein>
<comment type="caution">
    <text evidence="3">The sequence shown here is derived from an EMBL/GenBank/DDBJ whole genome shotgun (WGS) entry which is preliminary data.</text>
</comment>
<dbReference type="PANTHER" id="PTHR24094:SF15">
    <property type="entry name" value="AMP-DEPENDENT SYNTHETASE_LIGASE DOMAIN-CONTAINING PROTEIN-RELATED"/>
    <property type="match status" value="1"/>
</dbReference>
<feature type="chain" id="PRO_5012225527" evidence="1">
    <location>
        <begin position="20"/>
        <end position="209"/>
    </location>
</feature>
<feature type="domain" description="GmrSD restriction endonucleases C-terminal" evidence="2">
    <location>
        <begin position="102"/>
        <end position="204"/>
    </location>
</feature>
<dbReference type="AlphaFoldDB" id="A0A2B7ZDB7"/>
<organism evidence="3 4">
    <name type="scientific">[Emmonsia] crescens</name>
    <dbReference type="NCBI Taxonomy" id="73230"/>
    <lineage>
        <taxon>Eukaryota</taxon>
        <taxon>Fungi</taxon>
        <taxon>Dikarya</taxon>
        <taxon>Ascomycota</taxon>
        <taxon>Pezizomycotina</taxon>
        <taxon>Eurotiomycetes</taxon>
        <taxon>Eurotiomycetidae</taxon>
        <taxon>Onygenales</taxon>
        <taxon>Ajellomycetaceae</taxon>
        <taxon>Emergomyces</taxon>
    </lineage>
</organism>
<evidence type="ECO:0000259" key="2">
    <source>
        <dbReference type="Pfam" id="PF07510"/>
    </source>
</evidence>
<dbReference type="VEuPathDB" id="FungiDB:EMCG_05107"/>
<keyword evidence="1" id="KW-0732">Signal</keyword>
<evidence type="ECO:0000313" key="3">
    <source>
        <dbReference type="EMBL" id="PGH31002.1"/>
    </source>
</evidence>
<evidence type="ECO:0000313" key="4">
    <source>
        <dbReference type="Proteomes" id="UP000226031"/>
    </source>
</evidence>
<sequence>MVHLTSSIPFLLLATLTTSSTIPLSKRAPPNIPSPAEALSLLSSITVAPQGPQDGYSRTLFPHWITIQGTCNTRETVLQRDGTNINAGSDCYPTSGSWYSAYDGATWTKASDLDIDHMVPLSNAWKSGAADWTTEQRKTFANDLVNPQLIAVTDNVNQQKSDSGPEEWKPPLQAYHCEYARMWVKVKSVYALTITDAEKFALTDMLGTC</sequence>
<reference evidence="3 4" key="1">
    <citation type="submission" date="2017-10" db="EMBL/GenBank/DDBJ databases">
        <title>Comparative genomics in systemic dimorphic fungi from Ajellomycetaceae.</title>
        <authorList>
            <person name="Munoz J.F."/>
            <person name="Mcewen J.G."/>
            <person name="Clay O.K."/>
            <person name="Cuomo C.A."/>
        </authorList>
    </citation>
    <scope>NUCLEOTIDE SEQUENCE [LARGE SCALE GENOMIC DNA]</scope>
    <source>
        <strain evidence="3 4">UAMH4076</strain>
    </source>
</reference>
<dbReference type="Proteomes" id="UP000226031">
    <property type="component" value="Unassembled WGS sequence"/>
</dbReference>
<keyword evidence="4" id="KW-1185">Reference proteome</keyword>
<proteinExistence type="predicted"/>
<dbReference type="STRING" id="73230.A0A2B7ZDB7"/>
<feature type="signal peptide" evidence="1">
    <location>
        <begin position="1"/>
        <end position="19"/>
    </location>
</feature>
<dbReference type="Pfam" id="PF07510">
    <property type="entry name" value="GmrSD_C"/>
    <property type="match status" value="1"/>
</dbReference>
<accession>A0A2B7ZDB7</accession>
<evidence type="ECO:0000256" key="1">
    <source>
        <dbReference type="SAM" id="SignalP"/>
    </source>
</evidence>
<gene>
    <name evidence="3" type="ORF">GX50_06206</name>
</gene>
<dbReference type="PANTHER" id="PTHR24094">
    <property type="entry name" value="SECRETED PROTEIN"/>
    <property type="match status" value="1"/>
</dbReference>
<dbReference type="EMBL" id="PDND01000145">
    <property type="protein sequence ID" value="PGH31002.1"/>
    <property type="molecule type" value="Genomic_DNA"/>
</dbReference>